<organism evidence="1 2">
    <name type="scientific">Candidatus Thiomargarita nelsonii</name>
    <dbReference type="NCBI Taxonomy" id="1003181"/>
    <lineage>
        <taxon>Bacteria</taxon>
        <taxon>Pseudomonadati</taxon>
        <taxon>Pseudomonadota</taxon>
        <taxon>Gammaproteobacteria</taxon>
        <taxon>Thiotrichales</taxon>
        <taxon>Thiotrichaceae</taxon>
        <taxon>Thiomargarita</taxon>
    </lineage>
</organism>
<dbReference type="AlphaFoldDB" id="A0A176RZK9"/>
<keyword evidence="2" id="KW-1185">Reference proteome</keyword>
<sequence>MTHATLCVEDIFTLNFFGIRVLCLLRCARHRRAWSLLDYLERKEKIYANFDKACW</sequence>
<name>A0A176RZK9_9GAMM</name>
<reference evidence="1 2" key="1">
    <citation type="submission" date="2016-05" db="EMBL/GenBank/DDBJ databases">
        <title>Single-cell genome of chain-forming Candidatus Thiomargarita nelsonii and comparison to other large sulfur-oxidizing bacteria.</title>
        <authorList>
            <person name="Winkel M."/>
            <person name="Salman V."/>
            <person name="Woyke T."/>
            <person name="Schulz-Vogt H."/>
            <person name="Richter M."/>
            <person name="Flood B."/>
            <person name="Bailey J."/>
            <person name="Amann R."/>
            <person name="Mussmann M."/>
        </authorList>
    </citation>
    <scope>NUCLEOTIDE SEQUENCE [LARGE SCALE GENOMIC DNA]</scope>
    <source>
        <strain evidence="1 2">THI036</strain>
    </source>
</reference>
<gene>
    <name evidence="1" type="ORF">THIOM_003110</name>
</gene>
<comment type="caution">
    <text evidence="1">The sequence shown here is derived from an EMBL/GenBank/DDBJ whole genome shotgun (WGS) entry which is preliminary data.</text>
</comment>
<protein>
    <submittedName>
        <fullName evidence="1">Uncharacterized protein</fullName>
    </submittedName>
</protein>
<evidence type="ECO:0000313" key="2">
    <source>
        <dbReference type="Proteomes" id="UP000076962"/>
    </source>
</evidence>
<dbReference type="Proteomes" id="UP000076962">
    <property type="component" value="Unassembled WGS sequence"/>
</dbReference>
<dbReference type="EMBL" id="LUTY01001848">
    <property type="protein sequence ID" value="OAD21129.1"/>
    <property type="molecule type" value="Genomic_DNA"/>
</dbReference>
<accession>A0A176RZK9</accession>
<proteinExistence type="predicted"/>
<evidence type="ECO:0000313" key="1">
    <source>
        <dbReference type="EMBL" id="OAD21129.1"/>
    </source>
</evidence>